<evidence type="ECO:0000313" key="3">
    <source>
        <dbReference type="Proteomes" id="UP001058687"/>
    </source>
</evidence>
<reference evidence="1" key="1">
    <citation type="submission" date="2020-03" db="EMBL/GenBank/DDBJ databases">
        <title>Five strains of Vibrio campbellii isolated from Mariana Trench.</title>
        <authorList>
            <person name="Liang J."/>
            <person name="Zhang X.-H."/>
        </authorList>
    </citation>
    <scope>NUCLEOTIDE SEQUENCE</scope>
    <source>
        <strain evidence="1">LJC014</strain>
    </source>
</reference>
<evidence type="ECO:0000313" key="1">
    <source>
        <dbReference type="EMBL" id="UTZ27849.1"/>
    </source>
</evidence>
<reference evidence="2" key="2">
    <citation type="submission" date="2023-02" db="EMBL/GenBank/DDBJ databases">
        <title>Isolation, identification, and genome analysis of Vibrio campbellii in the Penaeus vannamei larvae stage.</title>
        <authorList>
            <person name="Huang T."/>
            <person name="Zhang B."/>
        </authorList>
    </citation>
    <scope>NUCLEOTIDE SEQUENCE</scope>
    <source>
        <strain evidence="2">20220413_1</strain>
    </source>
</reference>
<dbReference type="EMBL" id="CP050467">
    <property type="protein sequence ID" value="UTZ27849.1"/>
    <property type="molecule type" value="Genomic_DNA"/>
</dbReference>
<organism evidence="1 3">
    <name type="scientific">Vibrio campbellii</name>
    <dbReference type="NCBI Taxonomy" id="680"/>
    <lineage>
        <taxon>Bacteria</taxon>
        <taxon>Pseudomonadati</taxon>
        <taxon>Pseudomonadota</taxon>
        <taxon>Gammaproteobacteria</taxon>
        <taxon>Vibrionales</taxon>
        <taxon>Vibrionaceae</taxon>
        <taxon>Vibrio</taxon>
    </lineage>
</organism>
<dbReference type="AlphaFoldDB" id="A0A0A3EYF8"/>
<name>A0A0A3EYF8_9VIBR</name>
<accession>A0A0A3EYF8</accession>
<dbReference type="EMBL" id="CP117988">
    <property type="protein sequence ID" value="WDG09726.1"/>
    <property type="molecule type" value="Genomic_DNA"/>
</dbReference>
<gene>
    <name evidence="1" type="ORF">HB761_14570</name>
    <name evidence="2" type="ORF">PUN50_07675</name>
</gene>
<dbReference type="Proteomes" id="UP001219537">
    <property type="component" value="Chromosome 1"/>
</dbReference>
<evidence type="ECO:0000313" key="2">
    <source>
        <dbReference type="EMBL" id="WDG09726.1"/>
    </source>
</evidence>
<protein>
    <submittedName>
        <fullName evidence="1">Uncharacterized protein</fullName>
    </submittedName>
</protein>
<dbReference type="GeneID" id="67377147"/>
<proteinExistence type="predicted"/>
<sequence>MDQDKFTNIYRLPGSLQIRIAKWQKTFRGTSDLVLHQVLMERNKQFKKPSFLPKSWCISPIDENDITITHHGKYIQTVMRTMIDRKVSYKRLFLSRMEAEKGEKVLHDYKLEWVRKHNQVAKKYNQIKKKQYMNFAREEEETLYPSIPKGEFDKTLWNKLVVSTFGPEKKYKNPHFVRKADF</sequence>
<dbReference type="Proteomes" id="UP001058687">
    <property type="component" value="Chromosome 1"/>
</dbReference>
<dbReference type="OMA" id="YMNFARE"/>
<dbReference type="RefSeq" id="WP_005433911.1">
    <property type="nucleotide sequence ID" value="NZ_BBKG01000083.1"/>
</dbReference>
<dbReference type="OrthoDB" id="5893766at2"/>